<accession>A0ACA9TYZ4</accession>
<comment type="caution">
    <text evidence="1">The sequence shown here is derived from an EMBL/GenBank/DDBJ whole genome shotgun (WGS) entry which is preliminary data.</text>
</comment>
<dbReference type="EMBL" id="CADEHS020000010">
    <property type="protein sequence ID" value="CAG9946164.1"/>
    <property type="molecule type" value="Genomic_DNA"/>
</dbReference>
<keyword evidence="2" id="KW-1185">Reference proteome</keyword>
<evidence type="ECO:0000313" key="1">
    <source>
        <dbReference type="EMBL" id="CAG9946164.1"/>
    </source>
</evidence>
<organism evidence="1 2">
    <name type="scientific">Clonostachys rosea f. rosea IK726</name>
    <dbReference type="NCBI Taxonomy" id="1349383"/>
    <lineage>
        <taxon>Eukaryota</taxon>
        <taxon>Fungi</taxon>
        <taxon>Dikarya</taxon>
        <taxon>Ascomycota</taxon>
        <taxon>Pezizomycotina</taxon>
        <taxon>Sordariomycetes</taxon>
        <taxon>Hypocreomycetidae</taxon>
        <taxon>Hypocreales</taxon>
        <taxon>Bionectriaceae</taxon>
        <taxon>Clonostachys</taxon>
    </lineage>
</organism>
<protein>
    <submittedName>
        <fullName evidence="1">Uncharacterized protein</fullName>
    </submittedName>
</protein>
<sequence length="719" mass="80711">MSEERNHAGEYGPQPTGAPGYALDPRNVLRRSVIACNRCRSRKTKCAGRHPYPCVACQASGSQCIYSESEKRVTVPESYILDLQAQVRRRRSGRRVQDDAPELSDSSLADVQWGNTRAENWVVGQSGQYRECSITMLPTRLTKAYLIPYADYMGNSSSAYIANRLNPTTETVAWHLYPHYEDTSWLRRPLDVGADEMPPLPPYELAKRLYRAQHGYIGTIFSFLREEDFFQRLSRVYARPRPNPADKEECLVYCQILLVLAFGQMYSINQWVGDDGPPGFTFFKHALKFLPNMHEDGSILFVEVLSYVAYYMQTLNRRDAAYLYIGIALRMSLSLGLHQEVSDQEIGPPAREHRRRVWWSVYSIERILSVTSGHPVSIQDEDVDLQAPSPIGGESPRISCVLNSYSQLSRIQGIIGEQIYRKKRSSGTSLSASVLDIMKSLSDWYRKLPEDVRLDISDMNATLSRESVSLSLHYYHCINMTARPLLLYAVQKQMAVNAQRHTGARWEDGLSPEIVGVIDSAISAARSSAMIFHTAAKFNLVATYGFIDGEQAFSAALLLVMVNIAFPYNEPDAKSMETALLVLQGMAERGNKYIQACHSLLSKINTIGKPNNPPVGNIGSSQPGSDTIQDERVECRPQTATLEPPNDDGRLSQAVTITENWPGRTQANMEHEGEPIMMDSSEDPRLWAGVLDSIAIDMDRHWVEAALLGENGVVEDQRH</sequence>
<reference evidence="1" key="1">
    <citation type="submission" date="2020-04" db="EMBL/GenBank/DDBJ databases">
        <authorList>
            <person name="Broberg M."/>
        </authorList>
    </citation>
    <scope>NUCLEOTIDE SEQUENCE</scope>
</reference>
<dbReference type="Proteomes" id="UP000836387">
    <property type="component" value="Unassembled WGS sequence"/>
</dbReference>
<gene>
    <name evidence="1" type="ORF">CRV2_00005044</name>
</gene>
<name>A0ACA9TYZ4_BIOOC</name>
<proteinExistence type="predicted"/>
<reference evidence="1" key="2">
    <citation type="submission" date="2021-10" db="EMBL/GenBank/DDBJ databases">
        <authorList>
            <person name="Piombo E."/>
        </authorList>
    </citation>
    <scope>NUCLEOTIDE SEQUENCE</scope>
</reference>
<evidence type="ECO:0000313" key="2">
    <source>
        <dbReference type="Proteomes" id="UP000836387"/>
    </source>
</evidence>